<dbReference type="EMBL" id="APVH01000013">
    <property type="protein sequence ID" value="EPX83941.1"/>
    <property type="molecule type" value="Genomic_DNA"/>
</dbReference>
<dbReference type="AlphaFoldDB" id="S9QRA9"/>
<comment type="caution">
    <text evidence="2">The sequence shown here is derived from an EMBL/GenBank/DDBJ whole genome shotgun (WGS) entry which is preliminary data.</text>
</comment>
<proteinExistence type="predicted"/>
<reference evidence="3" key="1">
    <citation type="journal article" date="2014" name="Stand. Genomic Sci.">
        <title>Genome sequence of the exopolysaccharide-producing Salipiger mucosus type strain (DSM 16094(T)), a moderately halophilic member of the Roseobacter clade.</title>
        <authorList>
            <person name="Riedel T."/>
            <person name="Spring S."/>
            <person name="Fiebig A."/>
            <person name="Petersen J."/>
            <person name="Kyrpides N.C."/>
            <person name="Goker M."/>
            <person name="Klenk H.P."/>
        </authorList>
    </citation>
    <scope>NUCLEOTIDE SEQUENCE [LARGE SCALE GENOMIC DNA]</scope>
    <source>
        <strain evidence="3">DSM 16094</strain>
    </source>
</reference>
<organism evidence="2 3">
    <name type="scientific">Salipiger mucosus DSM 16094</name>
    <dbReference type="NCBI Taxonomy" id="1123237"/>
    <lineage>
        <taxon>Bacteria</taxon>
        <taxon>Pseudomonadati</taxon>
        <taxon>Pseudomonadota</taxon>
        <taxon>Alphaproteobacteria</taxon>
        <taxon>Rhodobacterales</taxon>
        <taxon>Roseobacteraceae</taxon>
        <taxon>Salipiger</taxon>
    </lineage>
</organism>
<evidence type="ECO:0000313" key="3">
    <source>
        <dbReference type="Proteomes" id="UP000015347"/>
    </source>
</evidence>
<accession>S9QRA9</accession>
<dbReference type="Proteomes" id="UP000015347">
    <property type="component" value="Unassembled WGS sequence"/>
</dbReference>
<keyword evidence="3" id="KW-1185">Reference proteome</keyword>
<protein>
    <submittedName>
        <fullName evidence="2">Uncharacterized protein</fullName>
    </submittedName>
</protein>
<sequence length="96" mass="10580">MPKKHAQSASPVEGHASESISDTRISELEESIENALQAASETQPSWKHRCHAILNALGYNFGDPDWEMPDEARQKTMLIGALLGALKDVPARRSVR</sequence>
<gene>
    <name evidence="2" type="ORF">Salmuc_01716</name>
</gene>
<feature type="region of interest" description="Disordered" evidence="1">
    <location>
        <begin position="1"/>
        <end position="26"/>
    </location>
</feature>
<name>S9QRA9_9RHOB</name>
<dbReference type="RefSeq" id="WP_020042373.1">
    <property type="nucleotide sequence ID" value="NZ_KE557274.1"/>
</dbReference>
<evidence type="ECO:0000256" key="1">
    <source>
        <dbReference type="SAM" id="MobiDB-lite"/>
    </source>
</evidence>
<evidence type="ECO:0000313" key="2">
    <source>
        <dbReference type="EMBL" id="EPX83941.1"/>
    </source>
</evidence>
<dbReference type="HOGENOM" id="CLU_2358086_0_0_5"/>
<dbReference type="OrthoDB" id="10012841at2"/>